<evidence type="ECO:0000313" key="5">
    <source>
        <dbReference type="EMBL" id="GAA5174188.1"/>
    </source>
</evidence>
<organism evidence="5 6">
    <name type="scientific">Modicisalibacter zincidurans</name>
    <dbReference type="NCBI Taxonomy" id="1178777"/>
    <lineage>
        <taxon>Bacteria</taxon>
        <taxon>Pseudomonadati</taxon>
        <taxon>Pseudomonadota</taxon>
        <taxon>Gammaproteobacteria</taxon>
        <taxon>Oceanospirillales</taxon>
        <taxon>Halomonadaceae</taxon>
        <taxon>Modicisalibacter</taxon>
    </lineage>
</organism>
<reference evidence="6" key="2">
    <citation type="journal article" date="2019" name="Int. J. Syst. Evol. Microbiol.">
        <title>The Global Catalogue of Microorganisms (GCM) 10K type strain sequencing project: providing services to taxonomists for standard genome sequencing and annotation.</title>
        <authorList>
            <consortium name="The Broad Institute Genomics Platform"/>
            <consortium name="The Broad Institute Genome Sequencing Center for Infectious Disease"/>
            <person name="Wu L."/>
            <person name="Ma J."/>
        </authorList>
    </citation>
    <scope>NUCLEOTIDE SEQUENCE [LARGE SCALE GENOMIC DNA]</scope>
    <source>
        <strain evidence="6">JCM 18472</strain>
    </source>
</reference>
<feature type="region of interest" description="Disordered" evidence="1">
    <location>
        <begin position="65"/>
        <end position="86"/>
    </location>
</feature>
<dbReference type="RefSeq" id="WP_031384073.1">
    <property type="nucleotide sequence ID" value="NZ_BAABKI010000011.1"/>
</dbReference>
<accession>A0ABP9RB10</accession>
<evidence type="ECO:0000313" key="6">
    <source>
        <dbReference type="Proteomes" id="UP001500074"/>
    </source>
</evidence>
<dbReference type="Proteomes" id="UP001500074">
    <property type="component" value="Unassembled WGS sequence"/>
</dbReference>
<evidence type="ECO:0000259" key="3">
    <source>
        <dbReference type="Pfam" id="PF07331"/>
    </source>
</evidence>
<dbReference type="EMBL" id="BAABKI010000016">
    <property type="protein sequence ID" value="GAA5174188.1"/>
    <property type="molecule type" value="Genomic_DNA"/>
</dbReference>
<dbReference type="InterPro" id="IPR009936">
    <property type="entry name" value="DUF1468"/>
</dbReference>
<comment type="caution">
    <text evidence="5">The sequence shown here is derived from an EMBL/GenBank/DDBJ whole genome shotgun (WGS) entry which is preliminary data.</text>
</comment>
<dbReference type="EMBL" id="BAABKI010000011">
    <property type="protein sequence ID" value="GAA5172887.1"/>
    <property type="molecule type" value="Genomic_DNA"/>
</dbReference>
<feature type="transmembrane region" description="Helical" evidence="2">
    <location>
        <begin position="33"/>
        <end position="50"/>
    </location>
</feature>
<evidence type="ECO:0000313" key="4">
    <source>
        <dbReference type="EMBL" id="GAA5172887.1"/>
    </source>
</evidence>
<dbReference type="Pfam" id="PF07331">
    <property type="entry name" value="TctB"/>
    <property type="match status" value="1"/>
</dbReference>
<name>A0ABP9RB10_9GAMM</name>
<keyword evidence="2" id="KW-1133">Transmembrane helix</keyword>
<keyword evidence="2" id="KW-0812">Transmembrane</keyword>
<keyword evidence="6" id="KW-1185">Reference proteome</keyword>
<protein>
    <recommendedName>
        <fullName evidence="3">DUF1468 domain-containing protein</fullName>
    </recommendedName>
</protein>
<reference evidence="5" key="1">
    <citation type="journal article" date="2014" name="Int. J. Syst. Evol. Microbiol.">
        <title>Complete genome of a new Firmicutes species belonging to the dominant human colonic microbiota ('Ruminococcus bicirculans') reveals two chromosomes and a selective capacity to utilize plant glucans.</title>
        <authorList>
            <consortium name="NISC Comparative Sequencing Program"/>
            <person name="Wegmann U."/>
            <person name="Louis P."/>
            <person name="Goesmann A."/>
            <person name="Henrissat B."/>
            <person name="Duncan S.H."/>
            <person name="Flint H.J."/>
        </authorList>
    </citation>
    <scope>NUCLEOTIDE SEQUENCE</scope>
    <source>
        <strain evidence="5">JCM 18472</strain>
    </source>
</reference>
<feature type="domain" description="DUF1468" evidence="3">
    <location>
        <begin position="7"/>
        <end position="160"/>
    </location>
</feature>
<keyword evidence="2" id="KW-0472">Membrane</keyword>
<gene>
    <name evidence="4" type="ORF">GCM10023342_10360</name>
    <name evidence="5" type="ORF">GCM10023342_14550</name>
</gene>
<reference evidence="5" key="3">
    <citation type="submission" date="2023-12" db="EMBL/GenBank/DDBJ databases">
        <authorList>
            <person name="Sun Q."/>
            <person name="Inoue M."/>
        </authorList>
    </citation>
    <scope>NUCLEOTIDE SEQUENCE</scope>
    <source>
        <strain evidence="5">JCM 18472</strain>
    </source>
</reference>
<sequence>MNASRLVLGIFAIGLAATFYVTALGYPDKAANIPLIYSVVVALLGVAMVGQEVFSSVRRRQVSANGAAPSHPNDAATEEAPASGQTSQRKPWKAMLAFLLAALYLYSISVLGYLIATVGFMVVALAMIGHVSWRFAAIGIVLLVTVVCAVFIGFLGLPVPLLPPLLSS</sequence>
<evidence type="ECO:0000256" key="2">
    <source>
        <dbReference type="SAM" id="Phobius"/>
    </source>
</evidence>
<feature type="transmembrane region" description="Helical" evidence="2">
    <location>
        <begin position="135"/>
        <end position="162"/>
    </location>
</feature>
<proteinExistence type="predicted"/>
<feature type="transmembrane region" description="Helical" evidence="2">
    <location>
        <begin position="96"/>
        <end position="129"/>
    </location>
</feature>
<evidence type="ECO:0000256" key="1">
    <source>
        <dbReference type="SAM" id="MobiDB-lite"/>
    </source>
</evidence>